<evidence type="ECO:0000256" key="6">
    <source>
        <dbReference type="SAM" id="SignalP"/>
    </source>
</evidence>
<dbReference type="PANTHER" id="PTHR10357:SF179">
    <property type="entry name" value="NEUTRAL AND BASIC AMINO ACID TRANSPORT PROTEIN RBAT"/>
    <property type="match status" value="1"/>
</dbReference>
<accession>A0ABU8JFC6</accession>
<keyword evidence="5" id="KW-0119">Carbohydrate metabolism</keyword>
<dbReference type="Gene3D" id="3.90.400.10">
    <property type="entry name" value="Oligo-1,6-glucosidase, Domain 2"/>
    <property type="match status" value="1"/>
</dbReference>
<name>A0ABU8JFC6_9GAMM</name>
<evidence type="ECO:0000313" key="8">
    <source>
        <dbReference type="EMBL" id="MEI7037973.1"/>
    </source>
</evidence>
<dbReference type="InterPro" id="IPR045857">
    <property type="entry name" value="O16G_dom_2"/>
</dbReference>
<feature type="signal peptide" evidence="6">
    <location>
        <begin position="1"/>
        <end position="21"/>
    </location>
</feature>
<proteinExistence type="inferred from homology"/>
<feature type="domain" description="Glycosyl hydrolase family 13 catalytic" evidence="7">
    <location>
        <begin position="47"/>
        <end position="411"/>
    </location>
</feature>
<dbReference type="EMBL" id="JBBBNY010000013">
    <property type="protein sequence ID" value="MEI7037973.1"/>
    <property type="molecule type" value="Genomic_DNA"/>
</dbReference>
<evidence type="ECO:0000313" key="9">
    <source>
        <dbReference type="Proteomes" id="UP001381174"/>
    </source>
</evidence>
<comment type="similarity">
    <text evidence="1 4">Belongs to the glycosyl hydrolase 13 family.</text>
</comment>
<gene>
    <name evidence="8" type="ORF">WAT24_14485</name>
</gene>
<dbReference type="InterPro" id="IPR017853">
    <property type="entry name" value="GH"/>
</dbReference>
<evidence type="ECO:0000256" key="2">
    <source>
        <dbReference type="ARBA" id="ARBA00022801"/>
    </source>
</evidence>
<evidence type="ECO:0000256" key="1">
    <source>
        <dbReference type="ARBA" id="ARBA00008061"/>
    </source>
</evidence>
<dbReference type="Pfam" id="PF00128">
    <property type="entry name" value="Alpha-amylase"/>
    <property type="match status" value="1"/>
</dbReference>
<keyword evidence="2 5" id="KW-0378">Hydrolase</keyword>
<dbReference type="EC" id="3.2.1.1" evidence="5"/>
<protein>
    <recommendedName>
        <fullName evidence="5">Alpha-amylase</fullName>
        <ecNumber evidence="5">3.2.1.1</ecNumber>
    </recommendedName>
</protein>
<keyword evidence="3 5" id="KW-0326">Glycosidase</keyword>
<dbReference type="CDD" id="cd11316">
    <property type="entry name" value="AmyAc_bac2_AmyA"/>
    <property type="match status" value="1"/>
</dbReference>
<comment type="catalytic activity">
    <reaction evidence="5">
        <text>Endohydrolysis of (1-&gt;4)-alpha-D-glucosidic linkages in polysaccharides containing three or more (1-&gt;4)-alpha-linked D-glucose units.</text>
        <dbReference type="EC" id="3.2.1.1"/>
    </reaction>
</comment>
<dbReference type="SUPFAM" id="SSF51445">
    <property type="entry name" value="(Trans)glycosidases"/>
    <property type="match status" value="1"/>
</dbReference>
<feature type="chain" id="PRO_5045137568" description="Alpha-amylase" evidence="6">
    <location>
        <begin position="22"/>
        <end position="520"/>
    </location>
</feature>
<comment type="caution">
    <text evidence="8">The sequence shown here is derived from an EMBL/GenBank/DDBJ whole genome shotgun (WGS) entry which is preliminary data.</text>
</comment>
<evidence type="ECO:0000259" key="7">
    <source>
        <dbReference type="SMART" id="SM00642"/>
    </source>
</evidence>
<organism evidence="8 9">
    <name type="scientific">Fulvimonas yonginensis</name>
    <dbReference type="NCBI Taxonomy" id="1495200"/>
    <lineage>
        <taxon>Bacteria</taxon>
        <taxon>Pseudomonadati</taxon>
        <taxon>Pseudomonadota</taxon>
        <taxon>Gammaproteobacteria</taxon>
        <taxon>Lysobacterales</taxon>
        <taxon>Rhodanobacteraceae</taxon>
        <taxon>Fulvimonas</taxon>
    </lineage>
</organism>
<dbReference type="RefSeq" id="WP_336808613.1">
    <property type="nucleotide sequence ID" value="NZ_JBBBNY010000013.1"/>
</dbReference>
<evidence type="ECO:0000256" key="3">
    <source>
        <dbReference type="ARBA" id="ARBA00023295"/>
    </source>
</evidence>
<dbReference type="Gene3D" id="3.20.20.80">
    <property type="entry name" value="Glycosidases"/>
    <property type="match status" value="1"/>
</dbReference>
<dbReference type="SMART" id="SM00642">
    <property type="entry name" value="Aamy"/>
    <property type="match status" value="1"/>
</dbReference>
<reference evidence="8 9" key="1">
    <citation type="journal article" date="2014" name="Int. J. Syst. Evol. Microbiol.">
        <title>Fulvimonas yonginensis sp. nov., isolated from greenhouse soil, and emended description of the genus Fulvimonas.</title>
        <authorList>
            <person name="Ahn J.H."/>
            <person name="Kim S.J."/>
            <person name="Weon H.Y."/>
            <person name="Hong S.B."/>
            <person name="Seok S.J."/>
            <person name="Kwon S.W."/>
        </authorList>
    </citation>
    <scope>NUCLEOTIDE SEQUENCE [LARGE SCALE GENOMIC DNA]</scope>
    <source>
        <strain evidence="8 9">KACC 16952</strain>
    </source>
</reference>
<dbReference type="Proteomes" id="UP001381174">
    <property type="component" value="Unassembled WGS sequence"/>
</dbReference>
<dbReference type="InterPro" id="IPR006047">
    <property type="entry name" value="GH13_cat_dom"/>
</dbReference>
<dbReference type="Pfam" id="PF23915">
    <property type="entry name" value="SusG_C"/>
    <property type="match status" value="1"/>
</dbReference>
<dbReference type="PANTHER" id="PTHR10357">
    <property type="entry name" value="ALPHA-AMYLASE FAMILY MEMBER"/>
    <property type="match status" value="1"/>
</dbReference>
<sequence length="520" mass="57886">MRRLRCAALAGLLLAALPAAAVGAATDAGAPPRTPPAADSSSGVWYEIFVRAWYDSDGDGIGDLNGVTRKLDYLRSLGVSGIWLMPINPSPSYHGYDVTDYEAINPQYGTLADLERLLDEAHKRGIRVILDLVANHTSDRHPWFLAARDPNDPHHAWYEWAGPGADLQSPSAAGDQAWHALGNQHYLGIFSGGMPDLDFDTPAVRDAMTEVGRYWLARGVDGFRLDAARHVYEDFPDQVDDPAVLRRDLDWWRQFHIALAARYPDVYLVGEVTRDRPEQLAPWYGSLDAVFDFPLARQLIASARDERAGGLPALLARIAQAIPAGRDAPFLSNHDQERVMSQLAGDARHMRIAAAMLLTLPGEPFLYYGEELGMRGRKPDPDLREPMRWYRDPHGPGQSRWKAFSTKDGPRVSVEAERDDPRSLLAWYRMLIGWRRALPVLRDGALQVPALANPRLAAWQLRDAHHDALVVHNLSGTLQTLELGRSRLGRFQRVRLKSLPGARLADGRLQLPAYASVVLE</sequence>
<evidence type="ECO:0000256" key="4">
    <source>
        <dbReference type="RuleBase" id="RU003615"/>
    </source>
</evidence>
<keyword evidence="9" id="KW-1185">Reference proteome</keyword>
<dbReference type="InterPro" id="IPR006046">
    <property type="entry name" value="Alpha_amylase"/>
</dbReference>
<dbReference type="GO" id="GO:0016787">
    <property type="term" value="F:hydrolase activity"/>
    <property type="evidence" value="ECO:0007669"/>
    <property type="project" value="UniProtKB-KW"/>
</dbReference>
<evidence type="ECO:0000256" key="5">
    <source>
        <dbReference type="RuleBase" id="RU361134"/>
    </source>
</evidence>
<dbReference type="PRINTS" id="PR00110">
    <property type="entry name" value="ALPHAAMYLASE"/>
</dbReference>
<dbReference type="InterPro" id="IPR056300">
    <property type="entry name" value="SusG-like_C"/>
</dbReference>
<keyword evidence="6" id="KW-0732">Signal</keyword>